<dbReference type="Pfam" id="PF13673">
    <property type="entry name" value="Acetyltransf_10"/>
    <property type="match status" value="1"/>
</dbReference>
<dbReference type="SUPFAM" id="SSF55729">
    <property type="entry name" value="Acyl-CoA N-acyltransferases (Nat)"/>
    <property type="match status" value="1"/>
</dbReference>
<feature type="domain" description="N-acetyltransferase" evidence="1">
    <location>
        <begin position="19"/>
        <end position="181"/>
    </location>
</feature>
<evidence type="ECO:0000313" key="2">
    <source>
        <dbReference type="EMBL" id="MFD0857334.1"/>
    </source>
</evidence>
<organism evidence="2 3">
    <name type="scientific">Actinomadura adrarensis</name>
    <dbReference type="NCBI Taxonomy" id="1819600"/>
    <lineage>
        <taxon>Bacteria</taxon>
        <taxon>Bacillati</taxon>
        <taxon>Actinomycetota</taxon>
        <taxon>Actinomycetes</taxon>
        <taxon>Streptosporangiales</taxon>
        <taxon>Thermomonosporaceae</taxon>
        <taxon>Actinomadura</taxon>
    </lineage>
</organism>
<sequence>MPEGTGYTLHRHDGKETLAMLEEITSIYLPAYSEPPYNSQPLYGREKFTERTTAQAQDPEFTLIAARTQQGELAGFSFGLPFGAGRWWHDVSGSKPAPEIVEASKFSVIELVVAKAHRGRGLAHRLIDALLNGRPEDYAMLLAHPEARARQMYERWGWTEVAKVQTRADTDPADALVLKLS</sequence>
<keyword evidence="2" id="KW-0808">Transferase</keyword>
<dbReference type="PROSITE" id="PS51186">
    <property type="entry name" value="GNAT"/>
    <property type="match status" value="1"/>
</dbReference>
<dbReference type="Gene3D" id="3.40.630.30">
    <property type="match status" value="1"/>
</dbReference>
<comment type="caution">
    <text evidence="2">The sequence shown here is derived from an EMBL/GenBank/DDBJ whole genome shotgun (WGS) entry which is preliminary data.</text>
</comment>
<proteinExistence type="predicted"/>
<dbReference type="EC" id="2.3.1.-" evidence="2"/>
<gene>
    <name evidence="2" type="ORF">ACFQ07_34340</name>
</gene>
<accession>A0ABW3CTI5</accession>
<dbReference type="GO" id="GO:0016746">
    <property type="term" value="F:acyltransferase activity"/>
    <property type="evidence" value="ECO:0007669"/>
    <property type="project" value="UniProtKB-KW"/>
</dbReference>
<name>A0ABW3CTI5_9ACTN</name>
<dbReference type="EMBL" id="JBHTIR010004403">
    <property type="protein sequence ID" value="MFD0857334.1"/>
    <property type="molecule type" value="Genomic_DNA"/>
</dbReference>
<dbReference type="InterPro" id="IPR000182">
    <property type="entry name" value="GNAT_dom"/>
</dbReference>
<reference evidence="3" key="1">
    <citation type="journal article" date="2019" name="Int. J. Syst. Evol. Microbiol.">
        <title>The Global Catalogue of Microorganisms (GCM) 10K type strain sequencing project: providing services to taxonomists for standard genome sequencing and annotation.</title>
        <authorList>
            <consortium name="The Broad Institute Genomics Platform"/>
            <consortium name="The Broad Institute Genome Sequencing Center for Infectious Disease"/>
            <person name="Wu L."/>
            <person name="Ma J."/>
        </authorList>
    </citation>
    <scope>NUCLEOTIDE SEQUENCE [LARGE SCALE GENOMIC DNA]</scope>
    <source>
        <strain evidence="3">JCM 31696</strain>
    </source>
</reference>
<evidence type="ECO:0000313" key="3">
    <source>
        <dbReference type="Proteomes" id="UP001597083"/>
    </source>
</evidence>
<keyword evidence="3" id="KW-1185">Reference proteome</keyword>
<protein>
    <submittedName>
        <fullName evidence="2">GNAT family N-acetyltransferase</fullName>
        <ecNumber evidence="2">2.3.1.-</ecNumber>
    </submittedName>
</protein>
<dbReference type="InterPro" id="IPR016181">
    <property type="entry name" value="Acyl_CoA_acyltransferase"/>
</dbReference>
<keyword evidence="2" id="KW-0012">Acyltransferase</keyword>
<evidence type="ECO:0000259" key="1">
    <source>
        <dbReference type="PROSITE" id="PS51186"/>
    </source>
</evidence>
<dbReference type="Proteomes" id="UP001597083">
    <property type="component" value="Unassembled WGS sequence"/>
</dbReference>